<protein>
    <submittedName>
        <fullName evidence="1">Uncharacterized protein</fullName>
    </submittedName>
</protein>
<sequence length="44" mass="4905">MPIIQALTQPSSMFLAAPRNKFKEKLALATEVFLSRAITFQASH</sequence>
<name>A0A5K7XGV7_9BACT</name>
<gene>
    <name evidence="1" type="ORF">PLANPX_5237</name>
</gene>
<evidence type="ECO:0000313" key="2">
    <source>
        <dbReference type="Proteomes" id="UP000326837"/>
    </source>
</evidence>
<dbReference type="EMBL" id="AP021861">
    <property type="protein sequence ID" value="BBO35625.1"/>
    <property type="molecule type" value="Genomic_DNA"/>
</dbReference>
<accession>A0A5K7XGV7</accession>
<keyword evidence="2" id="KW-1185">Reference proteome</keyword>
<dbReference type="AlphaFoldDB" id="A0A5K7XGV7"/>
<reference evidence="2" key="1">
    <citation type="submission" date="2019-10" db="EMBL/GenBank/DDBJ databases">
        <title>Lacipirellula parvula gen. nov., sp. nov., representing a lineage of planctomycetes widespread in freshwater anoxic habitats, and description of the family Lacipirellulaceae.</title>
        <authorList>
            <person name="Dedysh S.N."/>
            <person name="Kulichevskaya I.S."/>
            <person name="Beletsky A.V."/>
            <person name="Rakitin A.L."/>
            <person name="Mardanov A.V."/>
            <person name="Ivanova A.A."/>
            <person name="Saltykova V.X."/>
            <person name="Rijpstra W.I.C."/>
            <person name="Sinninghe Damste J.S."/>
            <person name="Ravin N.V."/>
        </authorList>
    </citation>
    <scope>NUCLEOTIDE SEQUENCE [LARGE SCALE GENOMIC DNA]</scope>
    <source>
        <strain evidence="2">PX69</strain>
    </source>
</reference>
<dbReference type="KEGG" id="lpav:PLANPX_5237"/>
<organism evidence="1 2">
    <name type="scientific">Lacipirellula parvula</name>
    <dbReference type="NCBI Taxonomy" id="2650471"/>
    <lineage>
        <taxon>Bacteria</taxon>
        <taxon>Pseudomonadati</taxon>
        <taxon>Planctomycetota</taxon>
        <taxon>Planctomycetia</taxon>
        <taxon>Pirellulales</taxon>
        <taxon>Lacipirellulaceae</taxon>
        <taxon>Lacipirellula</taxon>
    </lineage>
</organism>
<dbReference type="Proteomes" id="UP000326837">
    <property type="component" value="Chromosome"/>
</dbReference>
<evidence type="ECO:0000313" key="1">
    <source>
        <dbReference type="EMBL" id="BBO35625.1"/>
    </source>
</evidence>
<proteinExistence type="predicted"/>